<evidence type="ECO:0000256" key="1">
    <source>
        <dbReference type="SAM" id="MobiDB-lite"/>
    </source>
</evidence>
<feature type="region of interest" description="Disordered" evidence="1">
    <location>
        <begin position="129"/>
        <end position="205"/>
    </location>
</feature>
<dbReference type="EMBL" id="LR877150">
    <property type="protein sequence ID" value="CAD2216391.1"/>
    <property type="molecule type" value="Genomic_DNA"/>
</dbReference>
<keyword evidence="3" id="KW-1185">Reference proteome</keyword>
<dbReference type="VEuPathDB" id="TriTrypDB:ADEAN_000385300"/>
<evidence type="ECO:0000313" key="2">
    <source>
        <dbReference type="EMBL" id="CAD2216391.1"/>
    </source>
</evidence>
<dbReference type="AlphaFoldDB" id="A0A7G2CBE1"/>
<reference evidence="2 3" key="1">
    <citation type="submission" date="2020-08" db="EMBL/GenBank/DDBJ databases">
        <authorList>
            <person name="Newling K."/>
            <person name="Davey J."/>
            <person name="Forrester S."/>
        </authorList>
    </citation>
    <scope>NUCLEOTIDE SEQUENCE [LARGE SCALE GENOMIC DNA]</scope>
    <source>
        <strain evidence="3">Crithidia deanei Carvalho (ATCC PRA-265)</strain>
    </source>
</reference>
<name>A0A7G2CBE1_9TRYP</name>
<feature type="region of interest" description="Disordered" evidence="1">
    <location>
        <begin position="414"/>
        <end position="435"/>
    </location>
</feature>
<protein>
    <submittedName>
        <fullName evidence="2">Uncharacterized protein</fullName>
    </submittedName>
</protein>
<feature type="region of interest" description="Disordered" evidence="1">
    <location>
        <begin position="368"/>
        <end position="389"/>
    </location>
</feature>
<feature type="compositionally biased region" description="Basic and acidic residues" evidence="1">
    <location>
        <begin position="129"/>
        <end position="164"/>
    </location>
</feature>
<feature type="compositionally biased region" description="Polar residues" evidence="1">
    <location>
        <begin position="332"/>
        <end position="341"/>
    </location>
</feature>
<proteinExistence type="predicted"/>
<evidence type="ECO:0000313" key="3">
    <source>
        <dbReference type="Proteomes" id="UP000515908"/>
    </source>
</evidence>
<organism evidence="2 3">
    <name type="scientific">Angomonas deanei</name>
    <dbReference type="NCBI Taxonomy" id="59799"/>
    <lineage>
        <taxon>Eukaryota</taxon>
        <taxon>Discoba</taxon>
        <taxon>Euglenozoa</taxon>
        <taxon>Kinetoplastea</taxon>
        <taxon>Metakinetoplastina</taxon>
        <taxon>Trypanosomatida</taxon>
        <taxon>Trypanosomatidae</taxon>
        <taxon>Strigomonadinae</taxon>
        <taxon>Angomonas</taxon>
    </lineage>
</organism>
<feature type="compositionally biased region" description="Basic and acidic residues" evidence="1">
    <location>
        <begin position="176"/>
        <end position="199"/>
    </location>
</feature>
<sequence>MKDQVDEVRVHNFNIAVVLAGEDSYWICELISKKPLAPGWKATKCYWLYPYEGDIQRFASVKGFEPTDSVFEIIRSEFSQVHSHATIAVDVTVKNVSIGSEHFGFVPLGEIRRLEEAYATFTKREIKNSADSEKAKEKEGGRDEEKKQEKREEVKAEKRREEKLPTQQKDPQPTIRVKETLREKKIVPIQQERPRREANRSTPQSITPTFVSASVMNKGNHCSTEAFHWKSYFIAFKGNRAFVAPSQSDIKYGFSVSSVSVGNTSVFLLFETPFNSSESFINDSTAVLPVKHVGVFGGDTQEEGRVLVLYAPAARGHKRPRESTHTGANVPDGTTRSSNAQMDDGVAARGESGLSLVGFNRWTDARGSAPSVKEVSSQQPLTGGGGGSGLRTAVFEDGIAVTYSSETATKFITPTEDKKTKKAGSNIGGNTPADNEMRELLENIQMAKKRANK</sequence>
<dbReference type="Proteomes" id="UP000515908">
    <property type="component" value="Chromosome 06"/>
</dbReference>
<accession>A0A7G2CBE1</accession>
<feature type="region of interest" description="Disordered" evidence="1">
    <location>
        <begin position="317"/>
        <end position="341"/>
    </location>
</feature>
<gene>
    <name evidence="2" type="ORF">ADEAN_000385300</name>
</gene>